<dbReference type="GO" id="GO:0050660">
    <property type="term" value="F:flavin adenine dinucleotide binding"/>
    <property type="evidence" value="ECO:0007669"/>
    <property type="project" value="InterPro"/>
</dbReference>
<dbReference type="Gene3D" id="3.50.50.60">
    <property type="entry name" value="FAD/NAD(P)-binding domain"/>
    <property type="match status" value="1"/>
</dbReference>
<feature type="binding site" evidence="5">
    <location>
        <begin position="94"/>
        <end position="97"/>
    </location>
    <ligand>
        <name>FAD</name>
        <dbReference type="ChEBI" id="CHEBI:57692"/>
    </ligand>
</feature>
<dbReference type="EC" id="1.-.-.-" evidence="9"/>
<evidence type="ECO:0000313" key="10">
    <source>
        <dbReference type="Proteomes" id="UP000712673"/>
    </source>
</evidence>
<evidence type="ECO:0000256" key="5">
    <source>
        <dbReference type="PIRSR" id="PIRSR000137-2"/>
    </source>
</evidence>
<evidence type="ECO:0000259" key="8">
    <source>
        <dbReference type="PROSITE" id="PS00624"/>
    </source>
</evidence>
<evidence type="ECO:0000259" key="7">
    <source>
        <dbReference type="PROSITE" id="PS00623"/>
    </source>
</evidence>
<evidence type="ECO:0000313" key="9">
    <source>
        <dbReference type="EMBL" id="MBM3222348.1"/>
    </source>
</evidence>
<comment type="similarity">
    <text evidence="2 6">Belongs to the GMC oxidoreductase family.</text>
</comment>
<dbReference type="SUPFAM" id="SSF51905">
    <property type="entry name" value="FAD/NAD(P)-binding domain"/>
    <property type="match status" value="1"/>
</dbReference>
<feature type="binding site" evidence="5">
    <location>
        <position position="86"/>
    </location>
    <ligand>
        <name>FAD</name>
        <dbReference type="ChEBI" id="CHEBI:57692"/>
    </ligand>
</feature>
<feature type="domain" description="Glucose-methanol-choline oxidoreductase N-terminal" evidence="8">
    <location>
        <begin position="257"/>
        <end position="271"/>
    </location>
</feature>
<keyword evidence="4 5" id="KW-0274">FAD</keyword>
<comment type="cofactor">
    <cofactor evidence="1 5">
        <name>FAD</name>
        <dbReference type="ChEBI" id="CHEBI:57692"/>
    </cofactor>
</comment>
<comment type="caution">
    <text evidence="9">The sequence shown here is derived from an EMBL/GenBank/DDBJ whole genome shotgun (WGS) entry which is preliminary data.</text>
</comment>
<dbReference type="InterPro" id="IPR023978">
    <property type="entry name" value="GMC_oxidoreductase_bact"/>
</dbReference>
<dbReference type="EMBL" id="VGLS01000012">
    <property type="protein sequence ID" value="MBM3222348.1"/>
    <property type="molecule type" value="Genomic_DNA"/>
</dbReference>
<gene>
    <name evidence="9" type="primary">mftG</name>
    <name evidence="9" type="ORF">FJZ47_00885</name>
</gene>
<evidence type="ECO:0000256" key="2">
    <source>
        <dbReference type="ARBA" id="ARBA00010790"/>
    </source>
</evidence>
<protein>
    <submittedName>
        <fullName evidence="9">Mycofactocin system GMC family oxidoreductase MftG</fullName>
        <ecNumber evidence="9">1.-.-.-</ecNumber>
    </submittedName>
</protein>
<evidence type="ECO:0000256" key="4">
    <source>
        <dbReference type="ARBA" id="ARBA00022827"/>
    </source>
</evidence>
<feature type="domain" description="Glucose-methanol-choline oxidoreductase N-terminal" evidence="7">
    <location>
        <begin position="84"/>
        <end position="107"/>
    </location>
</feature>
<dbReference type="NCBIfam" id="TIGR03970">
    <property type="entry name" value="Rv0697"/>
    <property type="match status" value="1"/>
</dbReference>
<evidence type="ECO:0000256" key="1">
    <source>
        <dbReference type="ARBA" id="ARBA00001974"/>
    </source>
</evidence>
<accession>A0A937VWJ5</accession>
<dbReference type="InterPro" id="IPR012132">
    <property type="entry name" value="GMC_OxRdtase"/>
</dbReference>
<keyword evidence="9" id="KW-0560">Oxidoreductase</keyword>
<reference evidence="9" key="1">
    <citation type="submission" date="2019-03" db="EMBL/GenBank/DDBJ databases">
        <title>Lake Tanganyika Metagenome-Assembled Genomes (MAGs).</title>
        <authorList>
            <person name="Tran P."/>
        </authorList>
    </citation>
    <scope>NUCLEOTIDE SEQUENCE</scope>
    <source>
        <strain evidence="9">K_DeepCast_65m_m2_066</strain>
    </source>
</reference>
<feature type="binding site" evidence="5">
    <location>
        <position position="223"/>
    </location>
    <ligand>
        <name>FAD</name>
        <dbReference type="ChEBI" id="CHEBI:57692"/>
    </ligand>
</feature>
<dbReference type="PROSITE" id="PS51257">
    <property type="entry name" value="PROKAR_LIPOPROTEIN"/>
    <property type="match status" value="1"/>
</dbReference>
<dbReference type="Proteomes" id="UP000712673">
    <property type="component" value="Unassembled WGS sequence"/>
</dbReference>
<sequence length="513" mass="56300">MKYDVIIIGGGSAGCVLATRLTADPQRSVLLLEAGPHYQDFERYPDDLKYGYDQTASAVNAPHNWSFVGTPTPEQGSAMPVPRGRVVGGSSAINGQVFLRGVPEDYDNWAAMGNDAWTFQQCLPYFRKAETDLDIKDDMHGSDGPIPVRRHKPDTWLPAQQAFYRSCLDADFPADPDMNHPDSMGVGPIPMNNPDGIRMSTALTYLNPIRHRLNLTIKAGVLVRRLIFTGKKATGVEVESGGERFIVEGEDIILTAGAIASPQLLLLSGVGPEAHLRTMGIPIVHALPGVGQNLRDHPNVRVPVKVKDDFPLDPKAPRTQLALRYTAQGSSDRNDMQILQSSFSSPMGGDPLEAEGIRFTCILELAVGAGELRLVSTDPAVQPHLDYRYLEEAWDRQRLREGVRLCARLLQHETYTDIVAERIMPSDQELASDAALDAWLRQYVTTTQHISGTCKMGPAVDPMAVVSQYGRVHGLENVRVADASIMPDCIRANTNATTIMIAERVAEFIQQGR</sequence>
<name>A0A937VWJ5_UNCTE</name>
<dbReference type="AlphaFoldDB" id="A0A937VWJ5"/>
<organism evidence="9 10">
    <name type="scientific">Tectimicrobiota bacterium</name>
    <dbReference type="NCBI Taxonomy" id="2528274"/>
    <lineage>
        <taxon>Bacteria</taxon>
        <taxon>Pseudomonadati</taxon>
        <taxon>Nitrospinota/Tectimicrobiota group</taxon>
        <taxon>Candidatus Tectimicrobiota</taxon>
    </lineage>
</organism>
<keyword evidence="3 6" id="KW-0285">Flavoprotein</keyword>
<dbReference type="Pfam" id="PF05199">
    <property type="entry name" value="GMC_oxred_C"/>
    <property type="match status" value="1"/>
</dbReference>
<dbReference type="PROSITE" id="PS00624">
    <property type="entry name" value="GMC_OXRED_2"/>
    <property type="match status" value="1"/>
</dbReference>
<evidence type="ECO:0000256" key="6">
    <source>
        <dbReference type="RuleBase" id="RU003968"/>
    </source>
</evidence>
<dbReference type="InterPro" id="IPR007867">
    <property type="entry name" value="GMC_OxRtase_C"/>
</dbReference>
<dbReference type="PANTHER" id="PTHR11552">
    <property type="entry name" value="GLUCOSE-METHANOL-CHOLINE GMC OXIDOREDUCTASE"/>
    <property type="match status" value="1"/>
</dbReference>
<dbReference type="PANTHER" id="PTHR11552:SF147">
    <property type="entry name" value="CHOLINE DEHYDROGENASE, MITOCHONDRIAL"/>
    <property type="match status" value="1"/>
</dbReference>
<dbReference type="GO" id="GO:0016614">
    <property type="term" value="F:oxidoreductase activity, acting on CH-OH group of donors"/>
    <property type="evidence" value="ECO:0007669"/>
    <property type="project" value="InterPro"/>
</dbReference>
<dbReference type="InterPro" id="IPR000172">
    <property type="entry name" value="GMC_OxRdtase_N"/>
</dbReference>
<dbReference type="SUPFAM" id="SSF54373">
    <property type="entry name" value="FAD-linked reductases, C-terminal domain"/>
    <property type="match status" value="1"/>
</dbReference>
<dbReference type="Gene3D" id="3.30.410.40">
    <property type="match status" value="1"/>
</dbReference>
<proteinExistence type="inferred from homology"/>
<dbReference type="Pfam" id="PF00732">
    <property type="entry name" value="GMC_oxred_N"/>
    <property type="match status" value="1"/>
</dbReference>
<evidence type="ECO:0000256" key="3">
    <source>
        <dbReference type="ARBA" id="ARBA00022630"/>
    </source>
</evidence>
<dbReference type="PIRSF" id="PIRSF000137">
    <property type="entry name" value="Alcohol_oxidase"/>
    <property type="match status" value="1"/>
</dbReference>
<dbReference type="PROSITE" id="PS00623">
    <property type="entry name" value="GMC_OXRED_1"/>
    <property type="match status" value="1"/>
</dbReference>
<dbReference type="InterPro" id="IPR036188">
    <property type="entry name" value="FAD/NAD-bd_sf"/>
</dbReference>